<evidence type="ECO:0000259" key="2">
    <source>
        <dbReference type="PROSITE" id="PS50987"/>
    </source>
</evidence>
<dbReference type="RefSeq" id="WP_245840900.1">
    <property type="nucleotide sequence ID" value="NZ_PDJC01000001.1"/>
</dbReference>
<dbReference type="PANTHER" id="PTHR43428">
    <property type="entry name" value="ARSENATE REDUCTASE"/>
    <property type="match status" value="1"/>
</dbReference>
<dbReference type="InterPro" id="IPR011991">
    <property type="entry name" value="ArsR-like_HTH"/>
</dbReference>
<reference evidence="3 4" key="1">
    <citation type="submission" date="2017-10" db="EMBL/GenBank/DDBJ databases">
        <title>Sequencing the genomes of 1000 actinobacteria strains.</title>
        <authorList>
            <person name="Klenk H.-P."/>
        </authorList>
    </citation>
    <scope>NUCLEOTIDE SEQUENCE [LARGE SCALE GENOMIC DNA]</scope>
    <source>
        <strain evidence="3 4">DSM 15597</strain>
    </source>
</reference>
<sequence length="220" mass="23617">MKDVAERARAYAALGDPSRLAIVDLLAGSDRAPSELGAELGLPTNLMAHHLQILEQAGLISRRRSEGDGRRSYVRRTPACNQLVGGVRHLPRPARVAFVCSQNSARSQLAESYWRTISDIPVVSAGTEPAARVHPIAIRVGRHHGLDLAAAQPKLVGDVLAGDELVIAVCDRAYEELDAPVHWSIPDPARSSAPDAFEAAYSDLIGRVELLAAQLTEDPS</sequence>
<dbReference type="SMART" id="SM00226">
    <property type="entry name" value="LMWPc"/>
    <property type="match status" value="1"/>
</dbReference>
<dbReference type="EMBL" id="PDJC01000001">
    <property type="protein sequence ID" value="PFG17734.1"/>
    <property type="molecule type" value="Genomic_DNA"/>
</dbReference>
<dbReference type="AlphaFoldDB" id="A0A2A9CTH8"/>
<accession>A0A2A9CTH8</accession>
<keyword evidence="1" id="KW-0059">Arsenical resistance</keyword>
<gene>
    <name evidence="3" type="ORF">ATK74_2307</name>
</gene>
<dbReference type="InterPro" id="IPR023485">
    <property type="entry name" value="Ptyr_pPase"/>
</dbReference>
<dbReference type="InterPro" id="IPR036390">
    <property type="entry name" value="WH_DNA-bd_sf"/>
</dbReference>
<organism evidence="3 4">
    <name type="scientific">Propionicimonas paludicola</name>
    <dbReference type="NCBI Taxonomy" id="185243"/>
    <lineage>
        <taxon>Bacteria</taxon>
        <taxon>Bacillati</taxon>
        <taxon>Actinomycetota</taxon>
        <taxon>Actinomycetes</taxon>
        <taxon>Propionibacteriales</taxon>
        <taxon>Nocardioidaceae</taxon>
        <taxon>Propionicimonas</taxon>
    </lineage>
</organism>
<comment type="caution">
    <text evidence="3">The sequence shown here is derived from an EMBL/GenBank/DDBJ whole genome shotgun (WGS) entry which is preliminary data.</text>
</comment>
<keyword evidence="4" id="KW-1185">Reference proteome</keyword>
<evidence type="ECO:0000313" key="4">
    <source>
        <dbReference type="Proteomes" id="UP000226079"/>
    </source>
</evidence>
<dbReference type="Gene3D" id="1.10.10.10">
    <property type="entry name" value="Winged helix-like DNA-binding domain superfamily/Winged helix DNA-binding domain"/>
    <property type="match status" value="1"/>
</dbReference>
<name>A0A2A9CTH8_9ACTN</name>
<dbReference type="Pfam" id="PF01451">
    <property type="entry name" value="LMWPc"/>
    <property type="match status" value="1"/>
</dbReference>
<dbReference type="InterPro" id="IPR001845">
    <property type="entry name" value="HTH_ArsR_DNA-bd_dom"/>
</dbReference>
<dbReference type="SUPFAM" id="SSF46785">
    <property type="entry name" value="Winged helix' DNA-binding domain"/>
    <property type="match status" value="1"/>
</dbReference>
<dbReference type="Pfam" id="PF12840">
    <property type="entry name" value="HTH_20"/>
    <property type="match status" value="1"/>
</dbReference>
<proteinExistence type="predicted"/>
<dbReference type="InterPro" id="IPR036388">
    <property type="entry name" value="WH-like_DNA-bd_sf"/>
</dbReference>
<dbReference type="InterPro" id="IPR036196">
    <property type="entry name" value="Ptyr_pPase_sf"/>
</dbReference>
<dbReference type="CDD" id="cd00090">
    <property type="entry name" value="HTH_ARSR"/>
    <property type="match status" value="1"/>
</dbReference>
<dbReference type="Proteomes" id="UP000226079">
    <property type="component" value="Unassembled WGS sequence"/>
</dbReference>
<evidence type="ECO:0000256" key="1">
    <source>
        <dbReference type="ARBA" id="ARBA00022849"/>
    </source>
</evidence>
<dbReference type="GO" id="GO:0046685">
    <property type="term" value="P:response to arsenic-containing substance"/>
    <property type="evidence" value="ECO:0007669"/>
    <property type="project" value="UniProtKB-KW"/>
</dbReference>
<dbReference type="Gene3D" id="3.40.50.2300">
    <property type="match status" value="1"/>
</dbReference>
<dbReference type="GO" id="GO:0003700">
    <property type="term" value="F:DNA-binding transcription factor activity"/>
    <property type="evidence" value="ECO:0007669"/>
    <property type="project" value="InterPro"/>
</dbReference>
<dbReference type="PRINTS" id="PR00778">
    <property type="entry name" value="HTHARSR"/>
</dbReference>
<dbReference type="PROSITE" id="PS50987">
    <property type="entry name" value="HTH_ARSR_2"/>
    <property type="match status" value="1"/>
</dbReference>
<dbReference type="SUPFAM" id="SSF52788">
    <property type="entry name" value="Phosphotyrosine protein phosphatases I"/>
    <property type="match status" value="1"/>
</dbReference>
<evidence type="ECO:0000313" key="3">
    <source>
        <dbReference type="EMBL" id="PFG17734.1"/>
    </source>
</evidence>
<dbReference type="PANTHER" id="PTHR43428:SF1">
    <property type="entry name" value="ARSENATE REDUCTASE"/>
    <property type="match status" value="1"/>
</dbReference>
<dbReference type="SMART" id="SM00418">
    <property type="entry name" value="HTH_ARSR"/>
    <property type="match status" value="1"/>
</dbReference>
<protein>
    <submittedName>
        <fullName evidence="3">Protein-tyrosine-phosphatase</fullName>
    </submittedName>
</protein>
<feature type="domain" description="HTH arsR-type" evidence="2">
    <location>
        <begin position="1"/>
        <end position="94"/>
    </location>
</feature>